<protein>
    <submittedName>
        <fullName evidence="3">Uncharacterized protein</fullName>
    </submittedName>
</protein>
<dbReference type="Proteomes" id="UP000317730">
    <property type="component" value="Unassembled WGS sequence"/>
</dbReference>
<dbReference type="PANTHER" id="PTHR34383:SF1">
    <property type="entry name" value="ADP-POLYPHOSPHATE PHOSPHOTRANSFERASE"/>
    <property type="match status" value="1"/>
</dbReference>
<dbReference type="SUPFAM" id="SSF52540">
    <property type="entry name" value="P-loop containing nucleoside triphosphate hydrolases"/>
    <property type="match status" value="1"/>
</dbReference>
<dbReference type="AlphaFoldDB" id="A0A4Y3TXW1"/>
<evidence type="ECO:0000313" key="3">
    <source>
        <dbReference type="EMBL" id="GEB85987.1"/>
    </source>
</evidence>
<dbReference type="SUPFAM" id="SSF55154">
    <property type="entry name" value="CYTH-like phosphatases"/>
    <property type="match status" value="1"/>
</dbReference>
<evidence type="ECO:0000259" key="1">
    <source>
        <dbReference type="PROSITE" id="PS51707"/>
    </source>
</evidence>
<dbReference type="SMART" id="SM01118">
    <property type="entry name" value="CYTH"/>
    <property type="match status" value="1"/>
</dbReference>
<keyword evidence="4" id="KW-1185">Reference proteome</keyword>
<dbReference type="InterPro" id="IPR038186">
    <property type="entry name" value="CHAD_dom_sf"/>
</dbReference>
<organism evidence="3 4">
    <name type="scientific">Acetobacter peroxydans</name>
    <dbReference type="NCBI Taxonomy" id="104098"/>
    <lineage>
        <taxon>Bacteria</taxon>
        <taxon>Pseudomonadati</taxon>
        <taxon>Pseudomonadota</taxon>
        <taxon>Alphaproteobacteria</taxon>
        <taxon>Acetobacterales</taxon>
        <taxon>Acetobacteraceae</taxon>
        <taxon>Acetobacter</taxon>
    </lineage>
</organism>
<dbReference type="PANTHER" id="PTHR34383">
    <property type="entry name" value="POLYPHOSPHATE:AMP PHOSPHOTRANSFERASE-RELATED"/>
    <property type="match status" value="1"/>
</dbReference>
<dbReference type="InterPro" id="IPR023577">
    <property type="entry name" value="CYTH_domain"/>
</dbReference>
<reference evidence="3 4" key="1">
    <citation type="submission" date="2019-06" db="EMBL/GenBank/DDBJ databases">
        <title>Whole genome shotgun sequence of Acetobacter peroxydans NBRC 13755.</title>
        <authorList>
            <person name="Hosoyama A."/>
            <person name="Uohara A."/>
            <person name="Ohji S."/>
            <person name="Ichikawa N."/>
        </authorList>
    </citation>
    <scope>NUCLEOTIDE SEQUENCE [LARGE SCALE GENOMIC DNA]</scope>
    <source>
        <strain evidence="3 4">NBRC 13755</strain>
    </source>
</reference>
<dbReference type="InterPro" id="IPR033469">
    <property type="entry name" value="CYTH-like_dom_sf"/>
</dbReference>
<dbReference type="InterPro" id="IPR022488">
    <property type="entry name" value="PPK2-related"/>
</dbReference>
<dbReference type="Gene3D" id="3.40.50.300">
    <property type="entry name" value="P-loop containing nucleotide triphosphate hydrolases"/>
    <property type="match status" value="1"/>
</dbReference>
<dbReference type="Gene3D" id="1.40.20.10">
    <property type="entry name" value="CHAD domain"/>
    <property type="match status" value="1"/>
</dbReference>
<dbReference type="Pfam" id="PF03976">
    <property type="entry name" value="PPK2"/>
    <property type="match status" value="1"/>
</dbReference>
<feature type="domain" description="CYTH" evidence="1">
    <location>
        <begin position="1"/>
        <end position="175"/>
    </location>
</feature>
<dbReference type="Pfam" id="PF05235">
    <property type="entry name" value="CHAD"/>
    <property type="match status" value="1"/>
</dbReference>
<dbReference type="SMART" id="SM00880">
    <property type="entry name" value="CHAD"/>
    <property type="match status" value="1"/>
</dbReference>
<accession>A0A4Y3TXW1</accession>
<evidence type="ECO:0000259" key="2">
    <source>
        <dbReference type="PROSITE" id="PS51708"/>
    </source>
</evidence>
<proteinExistence type="predicted"/>
<evidence type="ECO:0000313" key="4">
    <source>
        <dbReference type="Proteomes" id="UP000317730"/>
    </source>
</evidence>
<dbReference type="PROSITE" id="PS51708">
    <property type="entry name" value="CHAD"/>
    <property type="match status" value="1"/>
</dbReference>
<dbReference type="Pfam" id="PF01928">
    <property type="entry name" value="CYTH"/>
    <property type="match status" value="1"/>
</dbReference>
<dbReference type="Gene3D" id="2.40.320.10">
    <property type="entry name" value="Hypothetical Protein Pfu-838710-001"/>
    <property type="match status" value="1"/>
</dbReference>
<gene>
    <name evidence="3" type="ORF">APE01nite_17840</name>
</gene>
<dbReference type="PROSITE" id="PS51707">
    <property type="entry name" value="CYTH"/>
    <property type="match status" value="1"/>
</dbReference>
<dbReference type="InterPro" id="IPR007899">
    <property type="entry name" value="CHAD_dom"/>
</dbReference>
<dbReference type="InterPro" id="IPR027417">
    <property type="entry name" value="P-loop_NTPase"/>
</dbReference>
<feature type="domain" description="CHAD" evidence="2">
    <location>
        <begin position="190"/>
        <end position="486"/>
    </location>
</feature>
<sequence length="745" mass="83479">MLSGDERIAQISTTYFDTPDNRLQSAGASLRLRFSGSHREQTFKCSPTGGSCIERTEWTVPATGDRPDLMLFSASQRGVIAALLAGGEFSVVATTSVERRTRLVRHGRSLIEAAFDVGSIEASGQTETISELELELGEGDAVDCLRLALALRPGPDLRWSIEAKAQRCLALATGHPPQTARARPVAVSRDQDVPAAFQEICWNCLEQVLGNYALVAEHHDNEAVHQCRVAFRRLRAALALFGKVIDRVGATDFRARFKQAADALGPARDLHVLLERISAHDAPAGSYESAIGARLASELTRRRDAEVIAAGTRLRGEDFQSLLFELAIWVESRRAASDMVRQAAPDRLPVFAASVLKRCRHKLHHTGRHLRAMSDHDLHHLRLTVKKLRYSVGFFAALAATPEDRLSAMKHEKLLGKLQDTLGALHDLATASAGPAWLSDCEPELIAELARRLASANRSRHQLLHRAHRRLEHEREIPRWWNAAARETDVTHSDASLASYTEQLRQLQIGLSCMQRQVIADQRKLLIIIEGRDAAGKDGTIKRIVEHMSPRATRVVALGLPSEDDRKAWYFERWCRHLPVAGDVVLFNQGWYNRAGVEHVMGLCTEDEYEEFMTTVVLFEQLLAHSGFTILKYYLDISKDEQKRRLRDRDHDPLEQWTNSPLDRKATRNWEKYSKARNAMLARTHSVFAPWVVVRTDNKPAARLGIIRDLLARCGTGDENEEVLPDPSVTFVYDPVALDKGWLAE</sequence>
<dbReference type="EMBL" id="BJMV01000009">
    <property type="protein sequence ID" value="GEB85987.1"/>
    <property type="molecule type" value="Genomic_DNA"/>
</dbReference>
<name>A0A4Y3TXW1_9PROT</name>
<comment type="caution">
    <text evidence="3">The sequence shown here is derived from an EMBL/GenBank/DDBJ whole genome shotgun (WGS) entry which is preliminary data.</text>
</comment>